<comment type="caution">
    <text evidence="1">The sequence shown here is derived from an EMBL/GenBank/DDBJ whole genome shotgun (WGS) entry which is preliminary data.</text>
</comment>
<evidence type="ECO:0000313" key="1">
    <source>
        <dbReference type="EMBL" id="MPC89923.1"/>
    </source>
</evidence>
<organism evidence="1 2">
    <name type="scientific">Portunus trituberculatus</name>
    <name type="common">Swimming crab</name>
    <name type="synonym">Neptunus trituberculatus</name>
    <dbReference type="NCBI Taxonomy" id="210409"/>
    <lineage>
        <taxon>Eukaryota</taxon>
        <taxon>Metazoa</taxon>
        <taxon>Ecdysozoa</taxon>
        <taxon>Arthropoda</taxon>
        <taxon>Crustacea</taxon>
        <taxon>Multicrustacea</taxon>
        <taxon>Malacostraca</taxon>
        <taxon>Eumalacostraca</taxon>
        <taxon>Eucarida</taxon>
        <taxon>Decapoda</taxon>
        <taxon>Pleocyemata</taxon>
        <taxon>Brachyura</taxon>
        <taxon>Eubrachyura</taxon>
        <taxon>Portunoidea</taxon>
        <taxon>Portunidae</taxon>
        <taxon>Portuninae</taxon>
        <taxon>Portunus</taxon>
    </lineage>
</organism>
<evidence type="ECO:0000313" key="2">
    <source>
        <dbReference type="Proteomes" id="UP000324222"/>
    </source>
</evidence>
<protein>
    <submittedName>
        <fullName evidence="1">Uncharacterized protein</fullName>
    </submittedName>
</protein>
<keyword evidence="2" id="KW-1185">Reference proteome</keyword>
<dbReference type="Proteomes" id="UP000324222">
    <property type="component" value="Unassembled WGS sequence"/>
</dbReference>
<proteinExistence type="predicted"/>
<name>A0A5B7J605_PORTR</name>
<sequence>MLQCRFKNYTLGTEDCCRMSVPVTTMLGQCYVLYATPDIKQTLSGENKGLLFLLRDISDLRPGMCVG</sequence>
<dbReference type="OrthoDB" id="6347949at2759"/>
<dbReference type="AlphaFoldDB" id="A0A5B7J605"/>
<reference evidence="1 2" key="1">
    <citation type="submission" date="2019-05" db="EMBL/GenBank/DDBJ databases">
        <title>Another draft genome of Portunus trituberculatus and its Hox gene families provides insights of decapod evolution.</title>
        <authorList>
            <person name="Jeong J.-H."/>
            <person name="Song I."/>
            <person name="Kim S."/>
            <person name="Choi T."/>
            <person name="Kim D."/>
            <person name="Ryu S."/>
            <person name="Kim W."/>
        </authorList>
    </citation>
    <scope>NUCLEOTIDE SEQUENCE [LARGE SCALE GENOMIC DNA]</scope>
    <source>
        <tissue evidence="1">Muscle</tissue>
    </source>
</reference>
<gene>
    <name evidence="1" type="ORF">E2C01_084886</name>
</gene>
<accession>A0A5B7J605</accession>
<dbReference type="EMBL" id="VSRR010082638">
    <property type="protein sequence ID" value="MPC89923.1"/>
    <property type="molecule type" value="Genomic_DNA"/>
</dbReference>